<gene>
    <name evidence="1" type="ORF">EDD41_0530</name>
</gene>
<dbReference type="Proteomes" id="UP000275749">
    <property type="component" value="Unassembled WGS sequence"/>
</dbReference>
<name>A0A3N1ZR68_9ACTN</name>
<evidence type="ECO:0000313" key="2">
    <source>
        <dbReference type="Proteomes" id="UP000275749"/>
    </source>
</evidence>
<evidence type="ECO:0000313" key="1">
    <source>
        <dbReference type="EMBL" id="ROR53385.1"/>
    </source>
</evidence>
<organism evidence="1 2">
    <name type="scientific">Luteococcus japonicus</name>
    <dbReference type="NCBI Taxonomy" id="33984"/>
    <lineage>
        <taxon>Bacteria</taxon>
        <taxon>Bacillati</taxon>
        <taxon>Actinomycetota</taxon>
        <taxon>Actinomycetes</taxon>
        <taxon>Propionibacteriales</taxon>
        <taxon>Propionibacteriaceae</taxon>
        <taxon>Luteococcus</taxon>
    </lineage>
</organism>
<reference evidence="1 2" key="1">
    <citation type="submission" date="2018-11" db="EMBL/GenBank/DDBJ databases">
        <title>Sequencing the genomes of 1000 actinobacteria strains.</title>
        <authorList>
            <person name="Klenk H.-P."/>
        </authorList>
    </citation>
    <scope>NUCLEOTIDE SEQUENCE [LARGE SCALE GENOMIC DNA]</scope>
    <source>
        <strain evidence="1 2">DSM 10546</strain>
    </source>
</reference>
<proteinExistence type="predicted"/>
<sequence>MKLHPNELLRDLGDPATWRLPIEFRDSLALCALNSAYSTRGSSSAARRVLDRYRALRPTAATDSSVDLLAAMDASGGPARFATDVLANHSKLPGTSRLRTEGIYETLTRLAELEVPVTDTAALRQGWQDATVRCAWVGVLGLGPLSWSYLLMNAGVDDMVKPDVKVARYLARKLGHSDEFAQADAKTLLFEAAAALNVTPRALDRAIWDFETPNDRQGRSGATSS</sequence>
<comment type="caution">
    <text evidence="1">The sequence shown here is derived from an EMBL/GenBank/DDBJ whole genome shotgun (WGS) entry which is preliminary data.</text>
</comment>
<protein>
    <submittedName>
        <fullName evidence="1">Uncharacterized protein</fullName>
    </submittedName>
</protein>
<dbReference type="AlphaFoldDB" id="A0A3N1ZR68"/>
<dbReference type="RefSeq" id="WP_123574844.1">
    <property type="nucleotide sequence ID" value="NZ_RKHG01000001.1"/>
</dbReference>
<dbReference type="EMBL" id="RKHG01000001">
    <property type="protein sequence ID" value="ROR53385.1"/>
    <property type="molecule type" value="Genomic_DNA"/>
</dbReference>
<accession>A0A3N1ZR68</accession>